<proteinExistence type="predicted"/>
<dbReference type="EMBL" id="VOGC01000007">
    <property type="protein sequence ID" value="MQN01965.1"/>
    <property type="molecule type" value="Genomic_DNA"/>
</dbReference>
<feature type="coiled-coil region" evidence="1">
    <location>
        <begin position="2"/>
        <end position="50"/>
    </location>
</feature>
<name>A0A6N7J1N9_9FIRM</name>
<evidence type="ECO:0000256" key="1">
    <source>
        <dbReference type="SAM" id="Coils"/>
    </source>
</evidence>
<keyword evidence="1" id="KW-0175">Coiled coil</keyword>
<accession>A0A6N7J1N9</accession>
<evidence type="ECO:0000313" key="2">
    <source>
        <dbReference type="EMBL" id="MQN01965.1"/>
    </source>
</evidence>
<keyword evidence="3" id="KW-1185">Reference proteome</keyword>
<reference evidence="2" key="1">
    <citation type="journal article" date="2020" name="Appl. Environ. Microbiol.">
        <title>Medium-Chain Fatty Acid Synthesis by 'Candidatus Weimeria bifida' gen. nov., sp. nov., and 'Candidatus Pseudoramibacter fermentans' sp. nov.</title>
        <authorList>
            <person name="Scarborough M.J."/>
            <person name="Myers K.S."/>
            <person name="Donohue T.J."/>
            <person name="Noguera D.R."/>
        </authorList>
    </citation>
    <scope>NUCLEOTIDE SEQUENCE</scope>
    <source>
        <strain evidence="2">LCO1.1</strain>
    </source>
</reference>
<protein>
    <submittedName>
        <fullName evidence="2">Uncharacterized protein</fullName>
    </submittedName>
</protein>
<gene>
    <name evidence="2" type="ORF">FRC54_08705</name>
</gene>
<organism evidence="2 3">
    <name type="scientific">Candidatus Weimeria bifida</name>
    <dbReference type="NCBI Taxonomy" id="2599074"/>
    <lineage>
        <taxon>Bacteria</taxon>
        <taxon>Bacillati</taxon>
        <taxon>Bacillota</taxon>
        <taxon>Clostridia</taxon>
        <taxon>Lachnospirales</taxon>
        <taxon>Lachnospiraceae</taxon>
        <taxon>Candidatus Weimeria</taxon>
    </lineage>
</organism>
<comment type="caution">
    <text evidence="2">The sequence shown here is derived from an EMBL/GenBank/DDBJ whole genome shotgun (WGS) entry which is preliminary data.</text>
</comment>
<evidence type="ECO:0000313" key="3">
    <source>
        <dbReference type="Proteomes" id="UP000460257"/>
    </source>
</evidence>
<sequence length="69" mass="8531">MNRDDQDLVEELRIKANELQRQIKEKEEELAELRAERGRYLKEIDAHSDEKYEQNMLELVYQQRMKHKK</sequence>
<dbReference type="AlphaFoldDB" id="A0A6N7J1N9"/>
<dbReference type="Proteomes" id="UP000460257">
    <property type="component" value="Unassembled WGS sequence"/>
</dbReference>